<feature type="transmembrane region" description="Helical" evidence="1">
    <location>
        <begin position="1306"/>
        <end position="1325"/>
    </location>
</feature>
<sequence length="1371" mass="144447">MRRVLNPYRFAVGVGTIVLAAIVFLNGLGTFNTDIKPEIYLDPWRTAGSYLSAWISSPFLGSPNFNVGVVPVLAVTGVLRTIGLSPEWTFKVFHLGLWLIAAWGANRLLRELSPRISRWAALAAGVLYLANPYTVQAGSTLAIALPLAFLPWQLLCFLRALRAETRWGRLAWAGLFGLCFFAMSGMNAGVVPVLQLLALLPLIVFARWQWQIGWGRIALTVLRCALFVIGVSAYWLVPAMSASATGASITAASETIDGIAKVSSYPEVLRGMGLWPLYGFDADGAWIPQYTAYVTSPLIMLLTIVWPALALVSLRWSRGMARWFATGAIAVAAVVMVGAYPGTQPASPFGALLSRALAVPALSAFRTTNKVGAVLALAFAMALGAGAWALAHRLRSLPAIAPMVGAGALALVTAWTLPAVTGNLYISPLDIPDYWNQAAAAADAGNPDSAVLMLPGQVSARYRWSTNRPDDLANALFTRNVIIPYTTPNASAPAANYLAALDDTLQSGTAPTDFVSTAARYLGVDKVLLRHDIDWQTDGGASPLQTAATLDDDQGLTGERNFGEPGEYLFAGASDVDEQTAKLTPLQLFSVKDSRTTLRAESAQGSLLVAGDGWAIPQLSAAGELRTTPSFEYAAGLSTQQFQHRLATTGRLVLTDTNARRDTLTSRLTNGQGALLAADEPLDVTRTLGTNTDDQTVLVRSGARVTASSYGGAFVGMPYAVPENAVDGNPQTAWLFGDFGRADGQWLQIALPQQEDLHTIKIAQVSGDAGLRIDKVTVQAGSVRRTVSLPDSGYGTVDLGGVRASTVRITIDSTRGSGFNVVGIRDVELGGAVAVRAARTPLTFSTTYAALDSAGRREFDATPLDVLLTRVRGTAAGNDDPETGLQRIVTLPDARTFSATATIRVTNAQERQRLDDDLAGYATDVRVTASGSAFDQAGLRPSQAADGSSATAWVPASTSSGVTSLVGAWWQIDTARRPIRTVTIDQQRGAGDDTGVSTRWADRVAVLVDGKQVATATLKHDGTTTIPIPGNVQGSSVRVRILTDSGAPAGPAARFAAIDTGATVHAGSGATAPDPCRSVTTVDGTSLTMRPATDAVSASGSTWRLCDPTVALTAGQHTIAPVQNYVLDSLRLRDQQTVRTAAGITPSQQIIRNDATHKTIAVHGQGTVNVLIGQSYDSRWTATANGKSLGAPQVIDGYSTGWRVTTSGDTIVDIHYAPQTSANLALAGSAGFLLAALLLASRRSRLFALAAVPDGTWRAPSLTSRRRWLLAGALVVVSGFFVGVPGLVAAVGTIAAVRIWRLPGRVLQWAGAAAIGCSMVVYLVVLGDARGTQNATAVGSHLWPHYLAGAGLVVALAGTLRTLWRDGDEDD</sequence>
<feature type="transmembrane region" description="Helical" evidence="1">
    <location>
        <begin position="397"/>
        <end position="417"/>
    </location>
</feature>
<name>A0A2Y9C1C4_9MICO</name>
<dbReference type="SUPFAM" id="SSF49785">
    <property type="entry name" value="Galactose-binding domain-like"/>
    <property type="match status" value="1"/>
</dbReference>
<dbReference type="Pfam" id="PF11847">
    <property type="entry name" value="GT-C_AftD"/>
    <property type="match status" value="1"/>
</dbReference>
<dbReference type="InterPro" id="IPR056997">
    <property type="entry name" value="CBM_AftD"/>
</dbReference>
<protein>
    <recommendedName>
        <fullName evidence="6">Arabinofuranan 3-O-arabinosyltransferase</fullName>
    </recommendedName>
</protein>
<keyword evidence="1" id="KW-0812">Transmembrane</keyword>
<proteinExistence type="predicted"/>
<keyword evidence="1" id="KW-0472">Membrane</keyword>
<keyword evidence="1" id="KW-1133">Transmembrane helix</keyword>
<feature type="transmembrane region" description="Helical" evidence="1">
    <location>
        <begin position="217"/>
        <end position="237"/>
    </location>
</feature>
<dbReference type="EMBL" id="UESZ01000001">
    <property type="protein sequence ID" value="SSA34093.1"/>
    <property type="molecule type" value="Genomic_DNA"/>
</dbReference>
<feature type="transmembrane region" description="Helical" evidence="1">
    <location>
        <begin position="116"/>
        <end position="135"/>
    </location>
</feature>
<dbReference type="Gene3D" id="2.60.120.260">
    <property type="entry name" value="Galactose-binding domain-like"/>
    <property type="match status" value="2"/>
</dbReference>
<dbReference type="InterPro" id="IPR021798">
    <property type="entry name" value="AftD_N"/>
</dbReference>
<evidence type="ECO:0000256" key="1">
    <source>
        <dbReference type="SAM" id="Phobius"/>
    </source>
</evidence>
<evidence type="ECO:0000313" key="4">
    <source>
        <dbReference type="EMBL" id="SSA34093.1"/>
    </source>
</evidence>
<feature type="transmembrane region" description="Helical" evidence="1">
    <location>
        <begin position="7"/>
        <end position="28"/>
    </location>
</feature>
<feature type="transmembrane region" description="Helical" evidence="1">
    <location>
        <begin position="141"/>
        <end position="158"/>
    </location>
</feature>
<feature type="transmembrane region" description="Helical" evidence="1">
    <location>
        <begin position="193"/>
        <end position="210"/>
    </location>
</feature>
<evidence type="ECO:0008006" key="6">
    <source>
        <dbReference type="Google" id="ProtNLM"/>
    </source>
</evidence>
<feature type="transmembrane region" description="Helical" evidence="1">
    <location>
        <begin position="290"/>
        <end position="311"/>
    </location>
</feature>
<dbReference type="InterPro" id="IPR008979">
    <property type="entry name" value="Galactose-bd-like_sf"/>
</dbReference>
<organism evidence="4 5">
    <name type="scientific">Branchiibius hedensis</name>
    <dbReference type="NCBI Taxonomy" id="672460"/>
    <lineage>
        <taxon>Bacteria</taxon>
        <taxon>Bacillati</taxon>
        <taxon>Actinomycetota</taxon>
        <taxon>Actinomycetes</taxon>
        <taxon>Micrococcales</taxon>
        <taxon>Dermacoccaceae</taxon>
        <taxon>Branchiibius</taxon>
    </lineage>
</organism>
<gene>
    <name evidence="4" type="ORF">SAMN04489750_1394</name>
</gene>
<feature type="transmembrane region" description="Helical" evidence="1">
    <location>
        <begin position="1346"/>
        <end position="1364"/>
    </location>
</feature>
<dbReference type="GO" id="GO:0016740">
    <property type="term" value="F:transferase activity"/>
    <property type="evidence" value="ECO:0007669"/>
    <property type="project" value="InterPro"/>
</dbReference>
<reference evidence="5" key="1">
    <citation type="submission" date="2016-10" db="EMBL/GenBank/DDBJ databases">
        <authorList>
            <person name="Varghese N."/>
            <person name="Submissions S."/>
        </authorList>
    </citation>
    <scope>NUCLEOTIDE SEQUENCE [LARGE SCALE GENOMIC DNA]</scope>
    <source>
        <strain evidence="5">DSM 22951</strain>
    </source>
</reference>
<evidence type="ECO:0000259" key="3">
    <source>
        <dbReference type="Pfam" id="PF24607"/>
    </source>
</evidence>
<dbReference type="Pfam" id="PF24607">
    <property type="entry name" value="CBM_AftD"/>
    <property type="match status" value="1"/>
</dbReference>
<accession>A0A2Y9C1C4</accession>
<feature type="transmembrane region" description="Helical" evidence="1">
    <location>
        <begin position="371"/>
        <end position="390"/>
    </location>
</feature>
<feature type="transmembrane region" description="Helical" evidence="1">
    <location>
        <begin position="1268"/>
        <end position="1300"/>
    </location>
</feature>
<evidence type="ECO:0000313" key="5">
    <source>
        <dbReference type="Proteomes" id="UP000250028"/>
    </source>
</evidence>
<feature type="domain" description="Alpha-(1-&gt;3)-arabinofuranosyltransferase N-terminal GT-C" evidence="2">
    <location>
        <begin position="18"/>
        <end position="683"/>
    </location>
</feature>
<feature type="transmembrane region" description="Helical" evidence="1">
    <location>
        <begin position="323"/>
        <end position="342"/>
    </location>
</feature>
<feature type="transmembrane region" description="Helical" evidence="1">
    <location>
        <begin position="88"/>
        <end position="109"/>
    </location>
</feature>
<feature type="transmembrane region" description="Helical" evidence="1">
    <location>
        <begin position="170"/>
        <end position="187"/>
    </location>
</feature>
<keyword evidence="5" id="KW-1185">Reference proteome</keyword>
<evidence type="ECO:0000259" key="2">
    <source>
        <dbReference type="Pfam" id="PF11847"/>
    </source>
</evidence>
<dbReference type="Proteomes" id="UP000250028">
    <property type="component" value="Unassembled WGS sequence"/>
</dbReference>
<feature type="domain" description="Arabinofuranosyltransferase D third carbohydrate binding module" evidence="3">
    <location>
        <begin position="712"/>
        <end position="815"/>
    </location>
</feature>